<dbReference type="RefSeq" id="WP_252166559.1">
    <property type="nucleotide sequence ID" value="NZ_CP084930.1"/>
</dbReference>
<evidence type="ECO:0000313" key="2">
    <source>
        <dbReference type="EMBL" id="USI72751.1"/>
    </source>
</evidence>
<dbReference type="Gene3D" id="3.30.460.40">
    <property type="match status" value="1"/>
</dbReference>
<organism evidence="2 3">
    <name type="scientific">Sphingomonas morindae</name>
    <dbReference type="NCBI Taxonomy" id="1541170"/>
    <lineage>
        <taxon>Bacteria</taxon>
        <taxon>Pseudomonadati</taxon>
        <taxon>Pseudomonadota</taxon>
        <taxon>Alphaproteobacteria</taxon>
        <taxon>Sphingomonadales</taxon>
        <taxon>Sphingomonadaceae</taxon>
        <taxon>Sphingomonas</taxon>
    </lineage>
</organism>
<reference evidence="2" key="1">
    <citation type="journal article" date="2022" name="Toxins">
        <title>Genomic Analysis of Sphingopyxis sp. USTB-05 for Biodegrading Cyanobacterial Hepatotoxins.</title>
        <authorList>
            <person name="Liu C."/>
            <person name="Xu Q."/>
            <person name="Zhao Z."/>
            <person name="Zhang H."/>
            <person name="Liu X."/>
            <person name="Yin C."/>
            <person name="Liu Y."/>
            <person name="Yan H."/>
        </authorList>
    </citation>
    <scope>NUCLEOTIDE SEQUENCE</scope>
    <source>
        <strain evidence="2">NBD5</strain>
    </source>
</reference>
<proteinExistence type="predicted"/>
<keyword evidence="3" id="KW-1185">Reference proteome</keyword>
<gene>
    <name evidence="2" type="ORF">LHA26_15990</name>
</gene>
<dbReference type="InterPro" id="IPR043519">
    <property type="entry name" value="NT_sf"/>
</dbReference>
<dbReference type="EMBL" id="CP084930">
    <property type="protein sequence ID" value="USI72751.1"/>
    <property type="molecule type" value="Genomic_DNA"/>
</dbReference>
<sequence length="172" mass="17428">MAAADPLTPAVRAGLAAAARLLSPARAPWWVIGSAAVALHGADPGAIADIDILLDPDDAARLLPPAGIALAAGTADGLFRSALFGRWTEAPLPVEFMAGLAVRTGTGWHPVRLDPPVRIALGNTELPLPGRAALHALLRLFGRPKDHRRAAALAATAGPPVASSGTPPHASG</sequence>
<dbReference type="SUPFAM" id="SSF81301">
    <property type="entry name" value="Nucleotidyltransferase"/>
    <property type="match status" value="1"/>
</dbReference>
<evidence type="ECO:0008006" key="4">
    <source>
        <dbReference type="Google" id="ProtNLM"/>
    </source>
</evidence>
<accession>A0ABY4X767</accession>
<name>A0ABY4X767_9SPHN</name>
<evidence type="ECO:0000313" key="3">
    <source>
        <dbReference type="Proteomes" id="UP001056937"/>
    </source>
</evidence>
<evidence type="ECO:0000256" key="1">
    <source>
        <dbReference type="SAM" id="MobiDB-lite"/>
    </source>
</evidence>
<feature type="region of interest" description="Disordered" evidence="1">
    <location>
        <begin position="151"/>
        <end position="172"/>
    </location>
</feature>
<dbReference type="Proteomes" id="UP001056937">
    <property type="component" value="Chromosome 1"/>
</dbReference>
<protein>
    <recommendedName>
        <fullName evidence="4">Nucleotidyltransferase family protein</fullName>
    </recommendedName>
</protein>